<keyword evidence="4" id="KW-1185">Reference proteome</keyword>
<feature type="compositionally biased region" description="Basic and acidic residues" evidence="2">
    <location>
        <begin position="171"/>
        <end position="180"/>
    </location>
</feature>
<proteinExistence type="predicted"/>
<keyword evidence="1" id="KW-0175">Coiled coil</keyword>
<dbReference type="AlphaFoldDB" id="A0AAD6U4W8"/>
<gene>
    <name evidence="3" type="ORF">B0H15DRAFT_843157</name>
</gene>
<accession>A0AAD6U4W8</accession>
<evidence type="ECO:0000313" key="3">
    <source>
        <dbReference type="EMBL" id="KAJ7087232.1"/>
    </source>
</evidence>
<evidence type="ECO:0000256" key="2">
    <source>
        <dbReference type="SAM" id="MobiDB-lite"/>
    </source>
</evidence>
<feature type="region of interest" description="Disordered" evidence="2">
    <location>
        <begin position="161"/>
        <end position="207"/>
    </location>
</feature>
<comment type="caution">
    <text evidence="3">The sequence shown here is derived from an EMBL/GenBank/DDBJ whole genome shotgun (WGS) entry which is preliminary data.</text>
</comment>
<reference evidence="3" key="1">
    <citation type="submission" date="2023-03" db="EMBL/GenBank/DDBJ databases">
        <title>Massive genome expansion in bonnet fungi (Mycena s.s.) driven by repeated elements and novel gene families across ecological guilds.</title>
        <authorList>
            <consortium name="Lawrence Berkeley National Laboratory"/>
            <person name="Harder C.B."/>
            <person name="Miyauchi S."/>
            <person name="Viragh M."/>
            <person name="Kuo A."/>
            <person name="Thoen E."/>
            <person name="Andreopoulos B."/>
            <person name="Lu D."/>
            <person name="Skrede I."/>
            <person name="Drula E."/>
            <person name="Henrissat B."/>
            <person name="Morin E."/>
            <person name="Kohler A."/>
            <person name="Barry K."/>
            <person name="LaButti K."/>
            <person name="Morin E."/>
            <person name="Salamov A."/>
            <person name="Lipzen A."/>
            <person name="Mereny Z."/>
            <person name="Hegedus B."/>
            <person name="Baldrian P."/>
            <person name="Stursova M."/>
            <person name="Weitz H."/>
            <person name="Taylor A."/>
            <person name="Grigoriev I.V."/>
            <person name="Nagy L.G."/>
            <person name="Martin F."/>
            <person name="Kauserud H."/>
        </authorList>
    </citation>
    <scope>NUCLEOTIDE SEQUENCE</scope>
    <source>
        <strain evidence="3">CBHHK173m</strain>
    </source>
</reference>
<feature type="compositionally biased region" description="Acidic residues" evidence="2">
    <location>
        <begin position="189"/>
        <end position="198"/>
    </location>
</feature>
<organism evidence="3 4">
    <name type="scientific">Mycena belliarum</name>
    <dbReference type="NCBI Taxonomy" id="1033014"/>
    <lineage>
        <taxon>Eukaryota</taxon>
        <taxon>Fungi</taxon>
        <taxon>Dikarya</taxon>
        <taxon>Basidiomycota</taxon>
        <taxon>Agaricomycotina</taxon>
        <taxon>Agaricomycetes</taxon>
        <taxon>Agaricomycetidae</taxon>
        <taxon>Agaricales</taxon>
        <taxon>Marasmiineae</taxon>
        <taxon>Mycenaceae</taxon>
        <taxon>Mycena</taxon>
    </lineage>
</organism>
<dbReference type="EMBL" id="JARJCN010000029">
    <property type="protein sequence ID" value="KAJ7087232.1"/>
    <property type="molecule type" value="Genomic_DNA"/>
</dbReference>
<evidence type="ECO:0000256" key="1">
    <source>
        <dbReference type="SAM" id="Coils"/>
    </source>
</evidence>
<feature type="coiled-coil region" evidence="1">
    <location>
        <begin position="45"/>
        <end position="72"/>
    </location>
</feature>
<evidence type="ECO:0000313" key="4">
    <source>
        <dbReference type="Proteomes" id="UP001222325"/>
    </source>
</evidence>
<protein>
    <submittedName>
        <fullName evidence="3">Uncharacterized protein</fullName>
    </submittedName>
</protein>
<feature type="region of interest" description="Disordered" evidence="2">
    <location>
        <begin position="251"/>
        <end position="295"/>
    </location>
</feature>
<sequence>MASISALDAGGVSPGMSPQPLEYYDDEPDEEWKKHRKEIIEDGFKPMIQEAKDRLERKIQSLRARGETEEDEERERVALVDEFRGEAAAMKALAKEEFEHALARERLQRRLRRDLPPAPAPMSRQSLRLDLEQEQAATLRAAMLHGGSLEGDAINVEATFRNLIDPSSSPTDDRTEDRTEWGPNSDTPSELELDEGEAPGEGTSDGDAIIDPGAGALTIKITRLPAEPPFNGNVGWVKASDAARRHELAVRQRANSRTEVARVPSGPPPEPPKKWVSASDAARRATHRRIESQGA</sequence>
<dbReference type="Proteomes" id="UP001222325">
    <property type="component" value="Unassembled WGS sequence"/>
</dbReference>
<name>A0AAD6U4W8_9AGAR</name>
<feature type="region of interest" description="Disordered" evidence="2">
    <location>
        <begin position="1"/>
        <end position="29"/>
    </location>
</feature>